<feature type="domain" description="Nudix hydrolase" evidence="3">
    <location>
        <begin position="41"/>
        <end position="171"/>
    </location>
</feature>
<evidence type="ECO:0000256" key="2">
    <source>
        <dbReference type="ARBA" id="ARBA00022801"/>
    </source>
</evidence>
<dbReference type="GO" id="GO:0006753">
    <property type="term" value="P:nucleoside phosphate metabolic process"/>
    <property type="evidence" value="ECO:0007669"/>
    <property type="project" value="TreeGrafter"/>
</dbReference>
<dbReference type="GO" id="GO:0005829">
    <property type="term" value="C:cytosol"/>
    <property type="evidence" value="ECO:0007669"/>
    <property type="project" value="TreeGrafter"/>
</dbReference>
<dbReference type="InterPro" id="IPR015797">
    <property type="entry name" value="NUDIX_hydrolase-like_dom_sf"/>
</dbReference>
<keyword evidence="2" id="KW-0378">Hydrolase</keyword>
<comment type="cofactor">
    <cofactor evidence="1">
        <name>Mg(2+)</name>
        <dbReference type="ChEBI" id="CHEBI:18420"/>
    </cofactor>
</comment>
<evidence type="ECO:0000256" key="1">
    <source>
        <dbReference type="ARBA" id="ARBA00001946"/>
    </source>
</evidence>
<dbReference type="Gene3D" id="3.90.79.10">
    <property type="entry name" value="Nucleoside Triphosphate Pyrophosphohydrolase"/>
    <property type="match status" value="1"/>
</dbReference>
<evidence type="ECO:0000313" key="5">
    <source>
        <dbReference type="Proteomes" id="UP000774000"/>
    </source>
</evidence>
<dbReference type="GO" id="GO:0016787">
    <property type="term" value="F:hydrolase activity"/>
    <property type="evidence" value="ECO:0007669"/>
    <property type="project" value="UniProtKB-KW"/>
</dbReference>
<dbReference type="GO" id="GO:0019693">
    <property type="term" value="P:ribose phosphate metabolic process"/>
    <property type="evidence" value="ECO:0007669"/>
    <property type="project" value="TreeGrafter"/>
</dbReference>
<comment type="caution">
    <text evidence="4">The sequence shown here is derived from an EMBL/GenBank/DDBJ whole genome shotgun (WGS) entry which is preliminary data.</text>
</comment>
<dbReference type="AlphaFoldDB" id="A0A938XTC3"/>
<protein>
    <submittedName>
        <fullName evidence="4">8-oxo-dGTP pyrophosphatase MutT (NUDIX family)</fullName>
    </submittedName>
</protein>
<dbReference type="Proteomes" id="UP000774000">
    <property type="component" value="Unassembled WGS sequence"/>
</dbReference>
<organism evidence="4 5">
    <name type="scientific">Halanaerobacter jeridensis</name>
    <dbReference type="NCBI Taxonomy" id="706427"/>
    <lineage>
        <taxon>Bacteria</taxon>
        <taxon>Bacillati</taxon>
        <taxon>Bacillota</taxon>
        <taxon>Clostridia</taxon>
        <taxon>Halanaerobiales</taxon>
        <taxon>Halobacteroidaceae</taxon>
        <taxon>Halanaerobacter</taxon>
    </lineage>
</organism>
<sequence>MKNQWDIIKEKILYDEGIVRFSEQECYHSEKDVEHNFFKMEFLDWVNIVPITSDNQLVLVKQYRFGTEEVTLELPGGTLDDGEGAPKLAAERELLEETGYKGKELISLGNVAVNPAIQNNYCHFYLATEVEKFREQELDNSEDIEVVLVPWAEIDDLISSGEITHSLTILGIMYAQKYFL</sequence>
<dbReference type="CDD" id="cd03424">
    <property type="entry name" value="NUDIX_ADPRase_Nudt5_UGPPase_Nudt14"/>
    <property type="match status" value="1"/>
</dbReference>
<proteinExistence type="predicted"/>
<evidence type="ECO:0000259" key="3">
    <source>
        <dbReference type="PROSITE" id="PS51462"/>
    </source>
</evidence>
<dbReference type="PANTHER" id="PTHR11839">
    <property type="entry name" value="UDP/ADP-SUGAR PYROPHOSPHATASE"/>
    <property type="match status" value="1"/>
</dbReference>
<reference evidence="4" key="1">
    <citation type="submission" date="2021-01" db="EMBL/GenBank/DDBJ databases">
        <title>Genomic Encyclopedia of Type Strains, Phase IV (KMG-IV): sequencing the most valuable type-strain genomes for metagenomic binning, comparative biology and taxonomic classification.</title>
        <authorList>
            <person name="Goeker M."/>
        </authorList>
    </citation>
    <scope>NUCLEOTIDE SEQUENCE</scope>
    <source>
        <strain evidence="4">DSM 23230</strain>
    </source>
</reference>
<accession>A0A938XTC3</accession>
<name>A0A938XTC3_9FIRM</name>
<dbReference type="SUPFAM" id="SSF55811">
    <property type="entry name" value="Nudix"/>
    <property type="match status" value="1"/>
</dbReference>
<dbReference type="Pfam" id="PF00293">
    <property type="entry name" value="NUDIX"/>
    <property type="match status" value="1"/>
</dbReference>
<dbReference type="PANTHER" id="PTHR11839:SF18">
    <property type="entry name" value="NUDIX HYDROLASE DOMAIN-CONTAINING PROTEIN"/>
    <property type="match status" value="1"/>
</dbReference>
<dbReference type="InterPro" id="IPR000086">
    <property type="entry name" value="NUDIX_hydrolase_dom"/>
</dbReference>
<keyword evidence="5" id="KW-1185">Reference proteome</keyword>
<evidence type="ECO:0000313" key="4">
    <source>
        <dbReference type="EMBL" id="MBM7555941.1"/>
    </source>
</evidence>
<gene>
    <name evidence="4" type="ORF">JOC47_000775</name>
</gene>
<dbReference type="PROSITE" id="PS51462">
    <property type="entry name" value="NUDIX"/>
    <property type="match status" value="1"/>
</dbReference>
<dbReference type="EMBL" id="JAFBDQ010000003">
    <property type="protein sequence ID" value="MBM7555941.1"/>
    <property type="molecule type" value="Genomic_DNA"/>
</dbReference>
<dbReference type="RefSeq" id="WP_204700651.1">
    <property type="nucleotide sequence ID" value="NZ_JAFBDQ010000003.1"/>
</dbReference>